<gene>
    <name evidence="3" type="ORF">HNY73_014744</name>
</gene>
<dbReference type="Pfam" id="PF22486">
    <property type="entry name" value="MATH_2"/>
    <property type="match status" value="1"/>
</dbReference>
<keyword evidence="1" id="KW-0812">Transmembrane</keyword>
<evidence type="ECO:0000256" key="1">
    <source>
        <dbReference type="SAM" id="Phobius"/>
    </source>
</evidence>
<dbReference type="PANTHER" id="PTHR24413">
    <property type="entry name" value="SPECKLE-TYPE POZ PROTEIN"/>
    <property type="match status" value="1"/>
</dbReference>
<dbReference type="AlphaFoldDB" id="A0A8T0EQF5"/>
<dbReference type="InterPro" id="IPR002083">
    <property type="entry name" value="MATH/TRAF_dom"/>
</dbReference>
<proteinExistence type="predicted"/>
<organism evidence="3 4">
    <name type="scientific">Argiope bruennichi</name>
    <name type="common">Wasp spider</name>
    <name type="synonym">Aranea bruennichi</name>
    <dbReference type="NCBI Taxonomy" id="94029"/>
    <lineage>
        <taxon>Eukaryota</taxon>
        <taxon>Metazoa</taxon>
        <taxon>Ecdysozoa</taxon>
        <taxon>Arthropoda</taxon>
        <taxon>Chelicerata</taxon>
        <taxon>Arachnida</taxon>
        <taxon>Araneae</taxon>
        <taxon>Araneomorphae</taxon>
        <taxon>Entelegynae</taxon>
        <taxon>Araneoidea</taxon>
        <taxon>Araneidae</taxon>
        <taxon>Argiope</taxon>
    </lineage>
</organism>
<dbReference type="Gene3D" id="2.60.210.10">
    <property type="entry name" value="Apoptosis, Tumor Necrosis Factor Receptor Associated Protein 2, Chain A"/>
    <property type="match status" value="1"/>
</dbReference>
<keyword evidence="1" id="KW-0472">Membrane</keyword>
<dbReference type="InterPro" id="IPR011333">
    <property type="entry name" value="SKP1/BTB/POZ_sf"/>
</dbReference>
<dbReference type="EMBL" id="JABXBU010002072">
    <property type="protein sequence ID" value="KAF8777967.1"/>
    <property type="molecule type" value="Genomic_DNA"/>
</dbReference>
<dbReference type="PROSITE" id="PS50097">
    <property type="entry name" value="BTB"/>
    <property type="match status" value="1"/>
</dbReference>
<dbReference type="SMART" id="SM00225">
    <property type="entry name" value="BTB"/>
    <property type="match status" value="1"/>
</dbReference>
<comment type="caution">
    <text evidence="3">The sequence shown here is derived from an EMBL/GenBank/DDBJ whole genome shotgun (WGS) entry which is preliminary data.</text>
</comment>
<keyword evidence="4" id="KW-1185">Reference proteome</keyword>
<dbReference type="CDD" id="cd18186">
    <property type="entry name" value="BTB_POZ_ZBTB_KLHL-like"/>
    <property type="match status" value="1"/>
</dbReference>
<dbReference type="InterPro" id="IPR000210">
    <property type="entry name" value="BTB/POZ_dom"/>
</dbReference>
<feature type="transmembrane region" description="Helical" evidence="1">
    <location>
        <begin position="12"/>
        <end position="28"/>
    </location>
</feature>
<reference evidence="3" key="1">
    <citation type="journal article" date="2020" name="bioRxiv">
        <title>Chromosome-level reference genome of the European wasp spider Argiope bruennichi: a resource for studies on range expansion and evolutionary adaptation.</title>
        <authorList>
            <person name="Sheffer M.M."/>
            <person name="Hoppe A."/>
            <person name="Krehenwinkel H."/>
            <person name="Uhl G."/>
            <person name="Kuss A.W."/>
            <person name="Jensen L."/>
            <person name="Jensen C."/>
            <person name="Gillespie R.G."/>
            <person name="Hoff K.J."/>
            <person name="Prost S."/>
        </authorList>
    </citation>
    <scope>NUCLEOTIDE SEQUENCE</scope>
</reference>
<dbReference type="Proteomes" id="UP000807504">
    <property type="component" value="Unassembled WGS sequence"/>
</dbReference>
<evidence type="ECO:0000313" key="4">
    <source>
        <dbReference type="Proteomes" id="UP000807504"/>
    </source>
</evidence>
<accession>A0A8T0EQF5</accession>
<evidence type="ECO:0000313" key="3">
    <source>
        <dbReference type="EMBL" id="KAF8777967.1"/>
    </source>
</evidence>
<dbReference type="CDD" id="cd00121">
    <property type="entry name" value="MATH"/>
    <property type="match status" value="1"/>
</dbReference>
<dbReference type="SUPFAM" id="SSF49599">
    <property type="entry name" value="TRAF domain-like"/>
    <property type="match status" value="1"/>
</dbReference>
<dbReference type="Pfam" id="PF00651">
    <property type="entry name" value="BTB"/>
    <property type="match status" value="1"/>
</dbReference>
<keyword evidence="1" id="KW-1133">Transmembrane helix</keyword>
<feature type="domain" description="BTB" evidence="2">
    <location>
        <begin position="384"/>
        <end position="451"/>
    </location>
</feature>
<sequence length="552" mass="63658">MITEPELFSNVWYLVLFVSLLYLSAVLFRKPKSSSVKKQEKIKESDKDIVTRNDSIAYTLQWKVGNLNYCWLKEKKSIKSPTFTAEKLNDTKWSLELCGKKKNDDDFVSVSLNREKDRFGPEFIEVKYQLALLKQDGSILKNRDIGEDDFKRNRAGIWHMDEKLEKVFDTEKKDFLSEDTLTIQCKIWKKDEKPIMSELLSARTIFKVHLKSFVWKIEKFDFLRPDDFLVINELKDGLINLDLAINDEVLSEKSLFIDTQSLSECVNFVSFKASIINSEGDKVNFRNHEYIDDDLEEGISFPLQFKESMLTEYRSLYFPDNVLSLDCEYILSTTTALFECASCGNPSSSALSVDVKGDAGEEEPNLVSDLAKDLKSIHSNAILCDVELRTSSQTFPAHKAILSARSTVFRRMFDNDMKGKRTSHVKIPELDDATVHRMLTYIYTDSLGYLQMDTASKLYMAADKYDIPPLKRRCSSFLKDNLRPVTVCSVLVLADMHQDKELKSAVQCYIMEHDKEIFDTLEWKHFMATNLKLAADVMHLKVSQVRSGHEMR</sequence>
<name>A0A8T0EQF5_ARGBR</name>
<dbReference type="Gene3D" id="1.25.40.420">
    <property type="match status" value="1"/>
</dbReference>
<dbReference type="InterPro" id="IPR008974">
    <property type="entry name" value="TRAF-like"/>
</dbReference>
<dbReference type="SUPFAM" id="SSF54695">
    <property type="entry name" value="POZ domain"/>
    <property type="match status" value="1"/>
</dbReference>
<evidence type="ECO:0000259" key="2">
    <source>
        <dbReference type="PROSITE" id="PS50097"/>
    </source>
</evidence>
<reference evidence="3" key="2">
    <citation type="submission" date="2020-06" db="EMBL/GenBank/DDBJ databases">
        <authorList>
            <person name="Sheffer M."/>
        </authorList>
    </citation>
    <scope>NUCLEOTIDE SEQUENCE</scope>
</reference>
<dbReference type="GO" id="GO:0030163">
    <property type="term" value="P:protein catabolic process"/>
    <property type="evidence" value="ECO:0007669"/>
    <property type="project" value="UniProtKB-ARBA"/>
</dbReference>
<dbReference type="Gene3D" id="3.30.710.10">
    <property type="entry name" value="Potassium Channel Kv1.1, Chain A"/>
    <property type="match status" value="1"/>
</dbReference>
<protein>
    <submittedName>
        <fullName evidence="3">TD and POZ domain-containing protein 3</fullName>
    </submittedName>
</protein>